<evidence type="ECO:0000313" key="2">
    <source>
        <dbReference type="EMBL" id="VDS05816.1"/>
    </source>
</evidence>
<dbReference type="EMBL" id="UZWD01000036">
    <property type="protein sequence ID" value="VDS05816.1"/>
    <property type="molecule type" value="Genomic_DNA"/>
</dbReference>
<proteinExistence type="predicted"/>
<accession>A0A3S4DRW8</accession>
<evidence type="ECO:0000256" key="1">
    <source>
        <dbReference type="SAM" id="Phobius"/>
    </source>
</evidence>
<keyword evidence="1" id="KW-0812">Transmembrane</keyword>
<reference evidence="2 3" key="1">
    <citation type="submission" date="2018-12" db="EMBL/GenBank/DDBJ databases">
        <authorList>
            <person name="Criscuolo A."/>
        </authorList>
    </citation>
    <scope>NUCLEOTIDE SEQUENCE [LARGE SCALE GENOMIC DNA]</scope>
    <source>
        <strain evidence="2">ACIP1116281</strain>
    </source>
</reference>
<feature type="transmembrane region" description="Helical" evidence="1">
    <location>
        <begin position="110"/>
        <end position="129"/>
    </location>
</feature>
<dbReference type="AlphaFoldDB" id="A0A3S4DRW8"/>
<keyword evidence="3" id="KW-1185">Reference proteome</keyword>
<keyword evidence="1" id="KW-0472">Membrane</keyword>
<gene>
    <name evidence="2" type="ORF">DEVEQU_02961</name>
</gene>
<dbReference type="RefSeq" id="WP_206437858.1">
    <property type="nucleotide sequence ID" value="NZ_JBHTMH010000001.1"/>
</dbReference>
<feature type="transmembrane region" description="Helical" evidence="1">
    <location>
        <begin position="21"/>
        <end position="45"/>
    </location>
</feature>
<protein>
    <submittedName>
        <fullName evidence="2">Uncharacterized protein</fullName>
    </submittedName>
</protein>
<evidence type="ECO:0000313" key="3">
    <source>
        <dbReference type="Proteomes" id="UP000268844"/>
    </source>
</evidence>
<name>A0A3S4DRW8_9HYPH</name>
<organism evidence="2 3">
    <name type="scientific">Devosia equisanguinis</name>
    <dbReference type="NCBI Taxonomy" id="2490941"/>
    <lineage>
        <taxon>Bacteria</taxon>
        <taxon>Pseudomonadati</taxon>
        <taxon>Pseudomonadota</taxon>
        <taxon>Alphaproteobacteria</taxon>
        <taxon>Hyphomicrobiales</taxon>
        <taxon>Devosiaceae</taxon>
        <taxon>Devosia</taxon>
    </lineage>
</organism>
<sequence>MLDAKAYLRIMRASAAYDLIVSLPFATPWTLPLVHTVLVWLGGALGLPGQLPPIDPMSMLLGNLMGSVVVVWSVARLRLGLAVLGRYDAVARFLFAAWQINALLNGLSLAILPLLIIEIAFGIVQLLPISEEKRLSLLDEQSVNVGAHS</sequence>
<keyword evidence="1" id="KW-1133">Transmembrane helix</keyword>
<feature type="transmembrane region" description="Helical" evidence="1">
    <location>
        <begin position="57"/>
        <end position="75"/>
    </location>
</feature>
<dbReference type="Proteomes" id="UP000268844">
    <property type="component" value="Unassembled WGS sequence"/>
</dbReference>